<dbReference type="RefSeq" id="WP_116179321.1">
    <property type="nucleotide sequence ID" value="NZ_CP144375.1"/>
</dbReference>
<dbReference type="InterPro" id="IPR015814">
    <property type="entry name" value="Pgluconate_DH_NAD-bd_C"/>
</dbReference>
<dbReference type="Proteomes" id="UP000256269">
    <property type="component" value="Unassembled WGS sequence"/>
</dbReference>
<dbReference type="SUPFAM" id="SSF51735">
    <property type="entry name" value="NAD(P)-binding Rossmann-fold domains"/>
    <property type="match status" value="1"/>
</dbReference>
<dbReference type="InterPro" id="IPR008927">
    <property type="entry name" value="6-PGluconate_DH-like_C_sf"/>
</dbReference>
<dbReference type="EMBL" id="QUNO01000015">
    <property type="protein sequence ID" value="REH37175.1"/>
    <property type="molecule type" value="Genomic_DNA"/>
</dbReference>
<accession>A0A3E0H489</accession>
<dbReference type="Gene3D" id="3.40.50.720">
    <property type="entry name" value="NAD(P)-binding Rossmann-like Domain"/>
    <property type="match status" value="1"/>
</dbReference>
<name>A0A3E0H489_9PSEU</name>
<evidence type="ECO:0000259" key="1">
    <source>
        <dbReference type="Pfam" id="PF09130"/>
    </source>
</evidence>
<comment type="caution">
    <text evidence="2">The sequence shown here is derived from an EMBL/GenBank/DDBJ whole genome shotgun (WGS) entry which is preliminary data.</text>
</comment>
<dbReference type="Pfam" id="PF09130">
    <property type="entry name" value="DUF1932"/>
    <property type="match status" value="1"/>
</dbReference>
<dbReference type="OrthoDB" id="1271986at2"/>
<keyword evidence="3" id="KW-1185">Reference proteome</keyword>
<reference evidence="2 3" key="1">
    <citation type="submission" date="2018-08" db="EMBL/GenBank/DDBJ databases">
        <title>Genomic Encyclopedia of Archaeal and Bacterial Type Strains, Phase II (KMG-II): from individual species to whole genera.</title>
        <authorList>
            <person name="Goeker M."/>
        </authorList>
    </citation>
    <scope>NUCLEOTIDE SEQUENCE [LARGE SCALE GENOMIC DNA]</scope>
    <source>
        <strain evidence="2 3">DSM 45791</strain>
    </source>
</reference>
<dbReference type="InterPro" id="IPR036291">
    <property type="entry name" value="NAD(P)-bd_dom_sf"/>
</dbReference>
<proteinExistence type="predicted"/>
<gene>
    <name evidence="2" type="ORF">BCF44_115179</name>
</gene>
<dbReference type="SUPFAM" id="SSF48179">
    <property type="entry name" value="6-phosphogluconate dehydrogenase C-terminal domain-like"/>
    <property type="match status" value="1"/>
</dbReference>
<dbReference type="InterPro" id="IPR013328">
    <property type="entry name" value="6PGD_dom2"/>
</dbReference>
<sequence>MTVVTLLHPGAMGAAVGRQAVSAGATVLWVGAGRSAATRRRAAEAGLVERPDLASALAESSVVLSICPPAFAEDVAHEVAGFDGVYVEANAIAPERSQRIAASLPGARVVDGGIIGGPPSQPGTTRLCLSGDATGVPELFAGTALDVVVLPGDVGVASALKIAYATYQKTTWALAAVSHALAAAHGVGDVLLEEAGRLHARPLLQVESYPSMAARGWRWAPEMLEAAATLRAAGLPADLAAGSAAVMAHWDPAKDLDLPVAEVLKLLGQ</sequence>
<dbReference type="AlphaFoldDB" id="A0A3E0H489"/>
<feature type="domain" description="Phosphogluconate dehydrogenase NAD-binding putative C-terminal" evidence="1">
    <location>
        <begin position="182"/>
        <end position="250"/>
    </location>
</feature>
<evidence type="ECO:0000313" key="2">
    <source>
        <dbReference type="EMBL" id="REH37175.1"/>
    </source>
</evidence>
<dbReference type="Gene3D" id="1.10.1040.10">
    <property type="entry name" value="N-(1-d-carboxylethyl)-l-norvaline Dehydrogenase, domain 2"/>
    <property type="match status" value="1"/>
</dbReference>
<organism evidence="2 3">
    <name type="scientific">Kutzneria buriramensis</name>
    <dbReference type="NCBI Taxonomy" id="1045776"/>
    <lineage>
        <taxon>Bacteria</taxon>
        <taxon>Bacillati</taxon>
        <taxon>Actinomycetota</taxon>
        <taxon>Actinomycetes</taxon>
        <taxon>Pseudonocardiales</taxon>
        <taxon>Pseudonocardiaceae</taxon>
        <taxon>Kutzneria</taxon>
    </lineage>
</organism>
<evidence type="ECO:0000313" key="3">
    <source>
        <dbReference type="Proteomes" id="UP000256269"/>
    </source>
</evidence>
<protein>
    <submittedName>
        <fullName evidence="2">Uncharacterized protein DUF1932</fullName>
    </submittedName>
</protein>